<proteinExistence type="predicted"/>
<protein>
    <submittedName>
        <fullName evidence="2">Uncharacterized protein</fullName>
    </submittedName>
</protein>
<feature type="transmembrane region" description="Helical" evidence="1">
    <location>
        <begin position="29"/>
        <end position="48"/>
    </location>
</feature>
<evidence type="ECO:0000313" key="2">
    <source>
        <dbReference type="EMBL" id="QKE91106.1"/>
    </source>
</evidence>
<dbReference type="AlphaFoldDB" id="A0A6M8HS64"/>
<dbReference type="RefSeq" id="WP_171833371.1">
    <property type="nucleotide sequence ID" value="NZ_CP053708.1"/>
</dbReference>
<keyword evidence="1" id="KW-0472">Membrane</keyword>
<gene>
    <name evidence="2" type="ORF">HN018_14570</name>
</gene>
<name>A0A6M8HS64_9PROT</name>
<dbReference type="EMBL" id="CP053708">
    <property type="protein sequence ID" value="QKE91106.1"/>
    <property type="molecule type" value="Genomic_DNA"/>
</dbReference>
<evidence type="ECO:0000256" key="1">
    <source>
        <dbReference type="SAM" id="Phobius"/>
    </source>
</evidence>
<accession>A0A6M8HS64</accession>
<keyword evidence="3" id="KW-1185">Reference proteome</keyword>
<dbReference type="Proteomes" id="UP000500767">
    <property type="component" value="Chromosome"/>
</dbReference>
<reference evidence="2 3" key="1">
    <citation type="journal article" date="2014" name="World J. Microbiol. Biotechnol.">
        <title>Biodiversity and physiological characteristics of Antarctic and Arctic lichens-associated bacteria.</title>
        <authorList>
            <person name="Lee Y.M."/>
            <person name="Kim E.H."/>
            <person name="Lee H.K."/>
            <person name="Hong S.G."/>
        </authorList>
    </citation>
    <scope>NUCLEOTIDE SEQUENCE [LARGE SCALE GENOMIC DNA]</scope>
    <source>
        <strain evidence="2 3">PAMC 26569</strain>
    </source>
</reference>
<dbReference type="KEGG" id="lck:HN018_14570"/>
<evidence type="ECO:0000313" key="3">
    <source>
        <dbReference type="Proteomes" id="UP000500767"/>
    </source>
</evidence>
<keyword evidence="1" id="KW-1133">Transmembrane helix</keyword>
<sequence>MTLFGDRAAETKSIIILHRSNSRTIRPRWQLLLLYVTHFAFVAPNVGFGCRVSRMPL</sequence>
<organism evidence="2 3">
    <name type="scientific">Lichenicola cladoniae</name>
    <dbReference type="NCBI Taxonomy" id="1484109"/>
    <lineage>
        <taxon>Bacteria</taxon>
        <taxon>Pseudomonadati</taxon>
        <taxon>Pseudomonadota</taxon>
        <taxon>Alphaproteobacteria</taxon>
        <taxon>Acetobacterales</taxon>
        <taxon>Acetobacteraceae</taxon>
        <taxon>Lichenicola</taxon>
    </lineage>
</organism>
<keyword evidence="1" id="KW-0812">Transmembrane</keyword>